<reference evidence="2" key="1">
    <citation type="submission" date="2017-08" db="EMBL/GenBank/DDBJ databases">
        <title>Direct submision.</title>
        <authorList>
            <person name="Kim S.-J."/>
            <person name="Rhee S.-K."/>
        </authorList>
    </citation>
    <scope>NUCLEOTIDE SEQUENCE [LARGE SCALE GENOMIC DNA]</scope>
    <source>
        <strain evidence="2">GI5</strain>
    </source>
</reference>
<name>A0A2K9LQ44_9GAMM</name>
<protein>
    <recommendedName>
        <fullName evidence="3">Lipoprotein</fullName>
    </recommendedName>
</protein>
<keyword evidence="2" id="KW-1185">Reference proteome</keyword>
<organism evidence="1 2">
    <name type="scientific">Ketobacter alkanivorans</name>
    <dbReference type="NCBI Taxonomy" id="1917421"/>
    <lineage>
        <taxon>Bacteria</taxon>
        <taxon>Pseudomonadati</taxon>
        <taxon>Pseudomonadota</taxon>
        <taxon>Gammaproteobacteria</taxon>
        <taxon>Pseudomonadales</taxon>
        <taxon>Ketobacteraceae</taxon>
        <taxon>Ketobacter</taxon>
    </lineage>
</organism>
<dbReference type="RefSeq" id="WP_101895714.1">
    <property type="nucleotide sequence ID" value="NZ_CP022684.1"/>
</dbReference>
<dbReference type="AlphaFoldDB" id="A0A2K9LQ44"/>
<evidence type="ECO:0000313" key="2">
    <source>
        <dbReference type="Proteomes" id="UP000235116"/>
    </source>
</evidence>
<sequence length="250" mass="28155">MEQKPFNFLPYIGIVSLMTLAGCTSNTKIDDGSYRSIGQQTPKQVQKYAEEEFGNQASQLDTGGISVPDFPGETTRITGTTNRPATTGTHMVRYGHPGIIDKIVKTARIHCQPLAYKINTTENSFWGKEKGTLQQCSYRFPKHCGSHQFSILNYGKKSVLIYQPPEQNHYIIDTLQGTPKSQLGLWDQDDHIGSSTTNANYLFQNDYNANYQAQNFNPVSLGWIIKASHNDEEEYGKLYHRAIEDITACF</sequence>
<evidence type="ECO:0008006" key="3">
    <source>
        <dbReference type="Google" id="ProtNLM"/>
    </source>
</evidence>
<evidence type="ECO:0000313" key="1">
    <source>
        <dbReference type="EMBL" id="AUM14340.1"/>
    </source>
</evidence>
<dbReference type="PROSITE" id="PS51257">
    <property type="entry name" value="PROKAR_LIPOPROTEIN"/>
    <property type="match status" value="1"/>
</dbReference>
<dbReference type="EMBL" id="CP022684">
    <property type="protein sequence ID" value="AUM14340.1"/>
    <property type="molecule type" value="Genomic_DNA"/>
</dbReference>
<dbReference type="OrthoDB" id="9828753at2"/>
<dbReference type="Proteomes" id="UP000235116">
    <property type="component" value="Chromosome"/>
</dbReference>
<gene>
    <name evidence="1" type="ORF">Kalk_18755</name>
</gene>
<accession>A0A2K9LQ44</accession>
<proteinExistence type="predicted"/>
<dbReference type="KEGG" id="kak:Kalk_18755"/>